<dbReference type="PANTHER" id="PTHR23514">
    <property type="entry name" value="BYPASS OF STOP CODON PROTEIN 6"/>
    <property type="match status" value="1"/>
</dbReference>
<evidence type="ECO:0000256" key="3">
    <source>
        <dbReference type="ARBA" id="ARBA00022989"/>
    </source>
</evidence>
<dbReference type="InterPro" id="IPR011701">
    <property type="entry name" value="MFS"/>
</dbReference>
<feature type="transmembrane region" description="Helical" evidence="5">
    <location>
        <begin position="145"/>
        <end position="166"/>
    </location>
</feature>
<dbReference type="Proteomes" id="UP000599074">
    <property type="component" value="Unassembled WGS sequence"/>
</dbReference>
<feature type="transmembrane region" description="Helical" evidence="5">
    <location>
        <begin position="52"/>
        <end position="69"/>
    </location>
</feature>
<keyword evidence="7" id="KW-1185">Reference proteome</keyword>
<feature type="transmembrane region" description="Helical" evidence="5">
    <location>
        <begin position="362"/>
        <end position="384"/>
    </location>
</feature>
<evidence type="ECO:0000256" key="2">
    <source>
        <dbReference type="ARBA" id="ARBA00022692"/>
    </source>
</evidence>
<dbReference type="EMBL" id="BOON01000002">
    <property type="protein sequence ID" value="GII20675.1"/>
    <property type="molecule type" value="Genomic_DNA"/>
</dbReference>
<dbReference type="GO" id="GO:0022857">
    <property type="term" value="F:transmembrane transporter activity"/>
    <property type="evidence" value="ECO:0007669"/>
    <property type="project" value="InterPro"/>
</dbReference>
<dbReference type="InterPro" id="IPR036259">
    <property type="entry name" value="MFS_trans_sf"/>
</dbReference>
<dbReference type="SUPFAM" id="SSF103473">
    <property type="entry name" value="MFS general substrate transporter"/>
    <property type="match status" value="1"/>
</dbReference>
<keyword evidence="2 5" id="KW-0812">Transmembrane</keyword>
<feature type="transmembrane region" description="Helical" evidence="5">
    <location>
        <begin position="21"/>
        <end position="40"/>
    </location>
</feature>
<gene>
    <name evidence="6" type="ORF">Pme01_02720</name>
</gene>
<organism evidence="6 7">
    <name type="scientific">Planosporangium mesophilum</name>
    <dbReference type="NCBI Taxonomy" id="689768"/>
    <lineage>
        <taxon>Bacteria</taxon>
        <taxon>Bacillati</taxon>
        <taxon>Actinomycetota</taxon>
        <taxon>Actinomycetes</taxon>
        <taxon>Micromonosporales</taxon>
        <taxon>Micromonosporaceae</taxon>
        <taxon>Planosporangium</taxon>
    </lineage>
</organism>
<keyword evidence="3 5" id="KW-1133">Transmembrane helix</keyword>
<feature type="transmembrane region" description="Helical" evidence="5">
    <location>
        <begin position="81"/>
        <end position="100"/>
    </location>
</feature>
<evidence type="ECO:0000256" key="1">
    <source>
        <dbReference type="ARBA" id="ARBA00004141"/>
    </source>
</evidence>
<dbReference type="PANTHER" id="PTHR23514:SF13">
    <property type="entry name" value="INNER MEMBRANE PROTEIN YBJJ"/>
    <property type="match status" value="1"/>
</dbReference>
<feature type="transmembrane region" description="Helical" evidence="5">
    <location>
        <begin position="302"/>
        <end position="326"/>
    </location>
</feature>
<reference evidence="6" key="1">
    <citation type="submission" date="2021-01" db="EMBL/GenBank/DDBJ databases">
        <title>Whole genome shotgun sequence of Planosporangium mesophilum NBRC 109066.</title>
        <authorList>
            <person name="Komaki H."/>
            <person name="Tamura T."/>
        </authorList>
    </citation>
    <scope>NUCLEOTIDE SEQUENCE</scope>
    <source>
        <strain evidence="6">NBRC 109066</strain>
    </source>
</reference>
<feature type="transmembrane region" description="Helical" evidence="5">
    <location>
        <begin position="338"/>
        <end position="356"/>
    </location>
</feature>
<accession>A0A8J3WXW6</accession>
<feature type="transmembrane region" description="Helical" evidence="5">
    <location>
        <begin position="172"/>
        <end position="191"/>
    </location>
</feature>
<dbReference type="InterPro" id="IPR051788">
    <property type="entry name" value="MFS_Transporter"/>
</dbReference>
<comment type="subcellular location">
    <subcellularLocation>
        <location evidence="1">Membrane</location>
        <topology evidence="1">Multi-pass membrane protein</topology>
    </subcellularLocation>
</comment>
<dbReference type="RefSeq" id="WP_168113054.1">
    <property type="nucleotide sequence ID" value="NZ_BOON01000002.1"/>
</dbReference>
<evidence type="ECO:0000256" key="5">
    <source>
        <dbReference type="SAM" id="Phobius"/>
    </source>
</evidence>
<sequence>MRKTRLDRLPAELARARIGSTATFGLAGALCAVWTVRIPALTDTLELSPADVGTTVLVWGIAALIAMQATQRAVARLGSRWTLALSAPAAAALLAGIGVAPTYSTLLVAAALFGVAFGALDIGMNAQVAVLERRTGRHLMNGAHAGWSIGSVAGGLLGALSAYLQLTFTQTVVGMAVLGVPVALALLPTYVADRPARGDAPVARVRVPRAVYLIGAVTCASFIIEGSVADWGGLYLRDELHAREAVAALAYPCFEAAMIIGRVFGDAVRRRVGARAMLTCAGVGAAAGLVVVVAAAHWGLALLGFFLVGLAICTVVPLTFSIAGALDSTGASIAQAGAMGYGGLLIGPVVIGYLANATSLRAGLLVPVGLALVTSVLGRIVGAVEPSTEPEASRSAVV</sequence>
<name>A0A8J3WXW6_9ACTN</name>
<feature type="transmembrane region" description="Helical" evidence="5">
    <location>
        <begin position="211"/>
        <end position="233"/>
    </location>
</feature>
<protein>
    <submittedName>
        <fullName evidence="6">MFS transporter</fullName>
    </submittedName>
</protein>
<dbReference type="Gene3D" id="1.20.1250.20">
    <property type="entry name" value="MFS general substrate transporter like domains"/>
    <property type="match status" value="2"/>
</dbReference>
<feature type="transmembrane region" description="Helical" evidence="5">
    <location>
        <begin position="276"/>
        <end position="296"/>
    </location>
</feature>
<dbReference type="CDD" id="cd17393">
    <property type="entry name" value="MFS_MosC_like"/>
    <property type="match status" value="1"/>
</dbReference>
<dbReference type="AlphaFoldDB" id="A0A8J3WXW6"/>
<dbReference type="GO" id="GO:0016020">
    <property type="term" value="C:membrane"/>
    <property type="evidence" value="ECO:0007669"/>
    <property type="project" value="UniProtKB-SubCell"/>
</dbReference>
<dbReference type="Pfam" id="PF07690">
    <property type="entry name" value="MFS_1"/>
    <property type="match status" value="1"/>
</dbReference>
<evidence type="ECO:0000313" key="7">
    <source>
        <dbReference type="Proteomes" id="UP000599074"/>
    </source>
</evidence>
<feature type="transmembrane region" description="Helical" evidence="5">
    <location>
        <begin position="106"/>
        <end position="124"/>
    </location>
</feature>
<evidence type="ECO:0000313" key="6">
    <source>
        <dbReference type="EMBL" id="GII20675.1"/>
    </source>
</evidence>
<keyword evidence="4 5" id="KW-0472">Membrane</keyword>
<evidence type="ECO:0000256" key="4">
    <source>
        <dbReference type="ARBA" id="ARBA00023136"/>
    </source>
</evidence>
<proteinExistence type="predicted"/>
<comment type="caution">
    <text evidence="6">The sequence shown here is derived from an EMBL/GenBank/DDBJ whole genome shotgun (WGS) entry which is preliminary data.</text>
</comment>